<reference evidence="1" key="1">
    <citation type="submission" date="2015-12" db="EMBL/GenBank/DDBJ databases">
        <title>Gene expression during late stages of embryo sac development: a critical building block for successful pollen-pistil interactions.</title>
        <authorList>
            <person name="Liu Y."/>
            <person name="Joly V."/>
            <person name="Sabar M."/>
            <person name="Matton D.P."/>
        </authorList>
    </citation>
    <scope>NUCLEOTIDE SEQUENCE</scope>
</reference>
<protein>
    <submittedName>
        <fullName evidence="1">Putative ovule protein</fullName>
    </submittedName>
</protein>
<dbReference type="EMBL" id="GEDG01022986">
    <property type="protein sequence ID" value="JAP17073.1"/>
    <property type="molecule type" value="Transcribed_RNA"/>
</dbReference>
<evidence type="ECO:0000313" key="1">
    <source>
        <dbReference type="EMBL" id="JAP17073.1"/>
    </source>
</evidence>
<dbReference type="AlphaFoldDB" id="A0A0V0H9G6"/>
<proteinExistence type="predicted"/>
<name>A0A0V0H9G6_SOLCH</name>
<accession>A0A0V0H9G6</accession>
<organism evidence="1">
    <name type="scientific">Solanum chacoense</name>
    <name type="common">Chaco potato</name>
    <dbReference type="NCBI Taxonomy" id="4108"/>
    <lineage>
        <taxon>Eukaryota</taxon>
        <taxon>Viridiplantae</taxon>
        <taxon>Streptophyta</taxon>
        <taxon>Embryophyta</taxon>
        <taxon>Tracheophyta</taxon>
        <taxon>Spermatophyta</taxon>
        <taxon>Magnoliopsida</taxon>
        <taxon>eudicotyledons</taxon>
        <taxon>Gunneridae</taxon>
        <taxon>Pentapetalae</taxon>
        <taxon>asterids</taxon>
        <taxon>lamiids</taxon>
        <taxon>Solanales</taxon>
        <taxon>Solanaceae</taxon>
        <taxon>Solanoideae</taxon>
        <taxon>Solaneae</taxon>
        <taxon>Solanum</taxon>
    </lineage>
</organism>
<sequence length="75" mass="8343">MTYGAILLLLQGRGTVKCGSKILFGRPLYGMNQLDNSFNISRVRFSVLINGCLHGIFPTQRGGDPRSRLLFILVM</sequence>